<accession>A0AAD0PWP3</accession>
<organism evidence="1 2">
    <name type="scientific">Pseudomonas amygdali pv. lachrymans str. M301315</name>
    <dbReference type="NCBI Taxonomy" id="629260"/>
    <lineage>
        <taxon>Bacteria</taxon>
        <taxon>Pseudomonadati</taxon>
        <taxon>Pseudomonadota</taxon>
        <taxon>Gammaproteobacteria</taxon>
        <taxon>Pseudomonadales</taxon>
        <taxon>Pseudomonadaceae</taxon>
        <taxon>Pseudomonas</taxon>
        <taxon>Pseudomonas amygdali</taxon>
    </lineage>
</organism>
<keyword evidence="1" id="KW-0614">Plasmid</keyword>
<reference evidence="1 2" key="1">
    <citation type="journal article" date="2011" name="PLoS Pathog.">
        <title>Dynamic evolution of pathogenicity revealed by sequencing and comparative genomics of 19 Pseudomonas syringae isolates.</title>
        <authorList>
            <person name="Baltrus D.A."/>
            <person name="Nishimura M.T."/>
            <person name="Romanchuk A."/>
            <person name="Chang J.H."/>
            <person name="Mukhtar M.S."/>
            <person name="Cherkis K."/>
            <person name="Roach J."/>
            <person name="Grant S.R."/>
            <person name="Jones C.D."/>
            <person name="Dangl J.L."/>
        </authorList>
    </citation>
    <scope>NUCLEOTIDE SEQUENCE [LARGE SCALE GENOMIC DNA]</scope>
    <source>
        <strain evidence="1 2">M301315</strain>
    </source>
</reference>
<protein>
    <submittedName>
        <fullName evidence="1">Uncharacterized protein</fullName>
    </submittedName>
</protein>
<proteinExistence type="predicted"/>
<dbReference type="Proteomes" id="UP000006426">
    <property type="component" value="Plasmid pmppla107"/>
</dbReference>
<evidence type="ECO:0000313" key="1">
    <source>
        <dbReference type="EMBL" id="AXH60149.1"/>
    </source>
</evidence>
<dbReference type="EMBL" id="CP031226">
    <property type="protein sequence ID" value="AXH60149.1"/>
    <property type="molecule type" value="Genomic_DNA"/>
</dbReference>
<evidence type="ECO:0000313" key="2">
    <source>
        <dbReference type="Proteomes" id="UP000006426"/>
    </source>
</evidence>
<sequence length="197" mass="21108">MTRTRTITPVQLDPVTGVMRISGSPYDVMQMDNTKPSSRRIYADFYHKFTPLVRAYGAGNNALTYVGLVPGTRMLSVIGGGQVGAFLVGNDDQAIGVLTASDFSSAGQAANWLARYAYADFTDSEGKPLATFAVAFPGITARGIDSDWRNQGKVGVSSRTGAVAYFSPVSGGIEVEAFFSKWRASPEIVAGLRLHNR</sequence>
<dbReference type="AlphaFoldDB" id="A0AAD0PWP3"/>
<gene>
    <name evidence="1" type="ORF">PLA107_033730</name>
</gene>
<name>A0AAD0PWP3_PSEAV</name>
<geneLocation type="plasmid" evidence="2">
    <name>pmppla107</name>
</geneLocation>